<dbReference type="EMBL" id="JAATEO010000026">
    <property type="protein sequence ID" value="NJP34580.1"/>
    <property type="molecule type" value="Genomic_DNA"/>
</dbReference>
<accession>A0ABX0ZFH6</accession>
<feature type="compositionally biased region" description="Low complexity" evidence="1">
    <location>
        <begin position="30"/>
        <end position="42"/>
    </location>
</feature>
<evidence type="ECO:0000256" key="1">
    <source>
        <dbReference type="SAM" id="MobiDB-lite"/>
    </source>
</evidence>
<protein>
    <submittedName>
        <fullName evidence="2">Uncharacterized protein</fullName>
    </submittedName>
</protein>
<reference evidence="2 3" key="1">
    <citation type="submission" date="2020-03" db="EMBL/GenBank/DDBJ databases">
        <title>WGS of actinomycetes isolated from Thailand.</title>
        <authorList>
            <person name="Thawai C."/>
        </authorList>
    </citation>
    <scope>NUCLEOTIDE SEQUENCE [LARGE SCALE GENOMIC DNA]</scope>
    <source>
        <strain evidence="2 3">HSS6-12</strain>
    </source>
</reference>
<proteinExistence type="predicted"/>
<keyword evidence="3" id="KW-1185">Reference proteome</keyword>
<comment type="caution">
    <text evidence="2">The sequence shown here is derived from an EMBL/GenBank/DDBJ whole genome shotgun (WGS) entry which is preliminary data.</text>
</comment>
<evidence type="ECO:0000313" key="2">
    <source>
        <dbReference type="EMBL" id="NJP34580.1"/>
    </source>
</evidence>
<sequence length="64" mass="7258">MTTRVVADRRRGGVLHVVGATGDSRRPPRAGRASPLRQWRGPAGPPRRDDDRRWETDVRGWRDG</sequence>
<evidence type="ECO:0000313" key="3">
    <source>
        <dbReference type="Proteomes" id="UP000783871"/>
    </source>
</evidence>
<feature type="region of interest" description="Disordered" evidence="1">
    <location>
        <begin position="18"/>
        <end position="64"/>
    </location>
</feature>
<feature type="compositionally biased region" description="Basic and acidic residues" evidence="1">
    <location>
        <begin position="46"/>
        <end position="64"/>
    </location>
</feature>
<organism evidence="2 3">
    <name type="scientific">Micromonospora thermarum</name>
    <dbReference type="NCBI Taxonomy" id="2720024"/>
    <lineage>
        <taxon>Bacteria</taxon>
        <taxon>Bacillati</taxon>
        <taxon>Actinomycetota</taxon>
        <taxon>Actinomycetes</taxon>
        <taxon>Micromonosporales</taxon>
        <taxon>Micromonosporaceae</taxon>
        <taxon>Micromonospora</taxon>
    </lineage>
</organism>
<name>A0ABX0ZFH6_9ACTN</name>
<dbReference type="Proteomes" id="UP000783871">
    <property type="component" value="Unassembled WGS sequence"/>
</dbReference>
<gene>
    <name evidence="2" type="ORF">HCJ94_22010</name>
</gene>